<comment type="caution">
    <text evidence="7">The sequence shown here is derived from an EMBL/GenBank/DDBJ whole genome shotgun (WGS) entry which is preliminary data.</text>
</comment>
<dbReference type="HOGENOM" id="CLU_069543_3_1_11"/>
<sequence>MTARGTGRGRRVGLTREKVIAAAVTMIDRDGHDAFSLRKLATELDIENMSLYNHVPNKEALLDGVAEALLAGIAFPEETGGSWQKRIRAHAAAFRAAAKRHPKAFPLVLTRPTQSPAALEAMRSTLSCLDELRLAPEEMVHVLRGYTAFMVGSIMRELGYAIYLGAMDSDQVQQRTEAIAASGDPILTATAPYLADSDHDAEFQYGLELMISGLAAKAGVRYEAPQPRVSA</sequence>
<dbReference type="PANTHER" id="PTHR30055:SF151">
    <property type="entry name" value="TRANSCRIPTIONAL REGULATORY PROTEIN"/>
    <property type="match status" value="1"/>
</dbReference>
<dbReference type="InterPro" id="IPR003012">
    <property type="entry name" value="Tet_transcr_reg_TetR"/>
</dbReference>
<dbReference type="Pfam" id="PF02909">
    <property type="entry name" value="TetR_C_1"/>
    <property type="match status" value="1"/>
</dbReference>
<dbReference type="InterPro" id="IPR004111">
    <property type="entry name" value="Repressor_TetR_C"/>
</dbReference>
<evidence type="ECO:0000313" key="7">
    <source>
        <dbReference type="EMBL" id="RLV75739.1"/>
    </source>
</evidence>
<proteinExistence type="predicted"/>
<dbReference type="GO" id="GO:0000976">
    <property type="term" value="F:transcription cis-regulatory region binding"/>
    <property type="evidence" value="ECO:0007669"/>
    <property type="project" value="TreeGrafter"/>
</dbReference>
<dbReference type="InterPro" id="IPR009057">
    <property type="entry name" value="Homeodomain-like_sf"/>
</dbReference>
<dbReference type="eggNOG" id="COG1309">
    <property type="taxonomic scope" value="Bacteria"/>
</dbReference>
<evidence type="ECO:0000256" key="3">
    <source>
        <dbReference type="ARBA" id="ARBA00023125"/>
    </source>
</evidence>
<keyword evidence="1" id="KW-0678">Repressor</keyword>
<name>A0A0A0NCI0_STRRN</name>
<dbReference type="Proteomes" id="UP000281594">
    <property type="component" value="Unassembled WGS sequence"/>
</dbReference>
<dbReference type="RefSeq" id="WP_020865550.1">
    <property type="nucleotide sequence ID" value="NC_022785.1"/>
</dbReference>
<accession>A0A0A0NCI0</accession>
<dbReference type="GO" id="GO:0045892">
    <property type="term" value="P:negative regulation of DNA-templated transcription"/>
    <property type="evidence" value="ECO:0007669"/>
    <property type="project" value="InterPro"/>
</dbReference>
<dbReference type="Pfam" id="PF00440">
    <property type="entry name" value="TetR_N"/>
    <property type="match status" value="1"/>
</dbReference>
<evidence type="ECO:0000256" key="4">
    <source>
        <dbReference type="ARBA" id="ARBA00023163"/>
    </source>
</evidence>
<dbReference type="PROSITE" id="PS50977">
    <property type="entry name" value="HTH_TETR_2"/>
    <property type="match status" value="1"/>
</dbReference>
<dbReference type="GO" id="GO:0003700">
    <property type="term" value="F:DNA-binding transcription factor activity"/>
    <property type="evidence" value="ECO:0007669"/>
    <property type="project" value="TreeGrafter"/>
</dbReference>
<dbReference type="InterPro" id="IPR001647">
    <property type="entry name" value="HTH_TetR"/>
</dbReference>
<dbReference type="SUPFAM" id="SSF48498">
    <property type="entry name" value="Tetracyclin repressor-like, C-terminal domain"/>
    <property type="match status" value="1"/>
</dbReference>
<evidence type="ECO:0000256" key="2">
    <source>
        <dbReference type="ARBA" id="ARBA00023015"/>
    </source>
</evidence>
<dbReference type="EMBL" id="QYCY01000002">
    <property type="protein sequence ID" value="RLV75739.1"/>
    <property type="molecule type" value="Genomic_DNA"/>
</dbReference>
<reference evidence="7 8" key="1">
    <citation type="journal article" date="2018" name="J. Biol. Chem.">
        <title>Discovery of the actinoplanic acid pathway in Streptomyces rapamycinicus reveals a genetically conserved synergism with rapamycin.</title>
        <authorList>
            <person name="Mrak P."/>
            <person name="Krastel P."/>
            <person name="Pivk Lukancic P."/>
            <person name="Tao J."/>
            <person name="Pistorius D."/>
            <person name="Moore C.M."/>
        </authorList>
    </citation>
    <scope>NUCLEOTIDE SEQUENCE [LARGE SCALE GENOMIC DNA]</scope>
    <source>
        <strain evidence="7 8">NRRL 5491</strain>
    </source>
</reference>
<gene>
    <name evidence="7" type="ORF">D3C57_140975</name>
</gene>
<evidence type="ECO:0000259" key="6">
    <source>
        <dbReference type="PROSITE" id="PS50977"/>
    </source>
</evidence>
<dbReference type="AlphaFoldDB" id="A0A0A0NCI0"/>
<keyword evidence="3 5" id="KW-0238">DNA-binding</keyword>
<dbReference type="GO" id="GO:0046677">
    <property type="term" value="P:response to antibiotic"/>
    <property type="evidence" value="ECO:0007669"/>
    <property type="project" value="InterPro"/>
</dbReference>
<feature type="DNA-binding region" description="H-T-H motif" evidence="5">
    <location>
        <begin position="36"/>
        <end position="55"/>
    </location>
</feature>
<evidence type="ECO:0000256" key="5">
    <source>
        <dbReference type="PROSITE-ProRule" id="PRU00335"/>
    </source>
</evidence>
<keyword evidence="4" id="KW-0804">Transcription</keyword>
<evidence type="ECO:0000256" key="1">
    <source>
        <dbReference type="ARBA" id="ARBA00022491"/>
    </source>
</evidence>
<dbReference type="KEGG" id="src:M271_02590"/>
<dbReference type="SUPFAM" id="SSF46689">
    <property type="entry name" value="Homeodomain-like"/>
    <property type="match status" value="1"/>
</dbReference>
<dbReference type="InterPro" id="IPR050109">
    <property type="entry name" value="HTH-type_TetR-like_transc_reg"/>
</dbReference>
<dbReference type="STRING" id="1343740.M271_02590"/>
<dbReference type="PRINTS" id="PR00400">
    <property type="entry name" value="TETREPRESSOR"/>
</dbReference>
<evidence type="ECO:0000313" key="8">
    <source>
        <dbReference type="Proteomes" id="UP000281594"/>
    </source>
</evidence>
<organism evidence="7 8">
    <name type="scientific">Streptomyces rapamycinicus (strain ATCC 29253 / DSM 41530 / NRRL 5491 / AYB-994)</name>
    <name type="common">Streptomyces hygroscopicus (strain ATCC 29253)</name>
    <dbReference type="NCBI Taxonomy" id="1343740"/>
    <lineage>
        <taxon>Bacteria</taxon>
        <taxon>Bacillati</taxon>
        <taxon>Actinomycetota</taxon>
        <taxon>Actinomycetes</taxon>
        <taxon>Kitasatosporales</taxon>
        <taxon>Streptomycetaceae</taxon>
        <taxon>Streptomyces</taxon>
        <taxon>Streptomyces violaceusniger group</taxon>
    </lineage>
</organism>
<protein>
    <recommendedName>
        <fullName evidence="6">HTH tetR-type domain-containing protein</fullName>
    </recommendedName>
</protein>
<dbReference type="PANTHER" id="PTHR30055">
    <property type="entry name" value="HTH-TYPE TRANSCRIPTIONAL REGULATOR RUTR"/>
    <property type="match status" value="1"/>
</dbReference>
<keyword evidence="2" id="KW-0805">Transcription regulation</keyword>
<dbReference type="InterPro" id="IPR036271">
    <property type="entry name" value="Tet_transcr_reg_TetR-rel_C_sf"/>
</dbReference>
<dbReference type="Gene3D" id="1.10.357.10">
    <property type="entry name" value="Tetracycline Repressor, domain 2"/>
    <property type="match status" value="1"/>
</dbReference>
<feature type="domain" description="HTH tetR-type" evidence="6">
    <location>
        <begin position="13"/>
        <end position="73"/>
    </location>
</feature>